<reference evidence="2" key="1">
    <citation type="journal article" date="2006" name="PLoS Biol.">
        <title>Macronuclear genome sequence of the ciliate Tetrahymena thermophila, a model eukaryote.</title>
        <authorList>
            <person name="Eisen J.A."/>
            <person name="Coyne R.S."/>
            <person name="Wu M."/>
            <person name="Wu D."/>
            <person name="Thiagarajan M."/>
            <person name="Wortman J.R."/>
            <person name="Badger J.H."/>
            <person name="Ren Q."/>
            <person name="Amedeo P."/>
            <person name="Jones K.M."/>
            <person name="Tallon L.J."/>
            <person name="Delcher A.L."/>
            <person name="Salzberg S.L."/>
            <person name="Silva J.C."/>
            <person name="Haas B.J."/>
            <person name="Majoros W.H."/>
            <person name="Farzad M."/>
            <person name="Carlton J.M."/>
            <person name="Smith R.K. Jr."/>
            <person name="Garg J."/>
            <person name="Pearlman R.E."/>
            <person name="Karrer K.M."/>
            <person name="Sun L."/>
            <person name="Manning G."/>
            <person name="Elde N.C."/>
            <person name="Turkewitz A.P."/>
            <person name="Asai D.J."/>
            <person name="Wilkes D.E."/>
            <person name="Wang Y."/>
            <person name="Cai H."/>
            <person name="Collins K."/>
            <person name="Stewart B.A."/>
            <person name="Lee S.R."/>
            <person name="Wilamowska K."/>
            <person name="Weinberg Z."/>
            <person name="Ruzzo W.L."/>
            <person name="Wloga D."/>
            <person name="Gaertig J."/>
            <person name="Frankel J."/>
            <person name="Tsao C.-C."/>
            <person name="Gorovsky M.A."/>
            <person name="Keeling P.J."/>
            <person name="Waller R.F."/>
            <person name="Patron N.J."/>
            <person name="Cherry J.M."/>
            <person name="Stover N.A."/>
            <person name="Krieger C.J."/>
            <person name="del Toro C."/>
            <person name="Ryder H.F."/>
            <person name="Williamson S.C."/>
            <person name="Barbeau R.A."/>
            <person name="Hamilton E.P."/>
            <person name="Orias E."/>
        </authorList>
    </citation>
    <scope>NUCLEOTIDE SEQUENCE [LARGE SCALE GENOMIC DNA]</scope>
    <source>
        <strain evidence="2">SB210</strain>
    </source>
</reference>
<organism evidence="1 2">
    <name type="scientific">Tetrahymena thermophila (strain SB210)</name>
    <dbReference type="NCBI Taxonomy" id="312017"/>
    <lineage>
        <taxon>Eukaryota</taxon>
        <taxon>Sar</taxon>
        <taxon>Alveolata</taxon>
        <taxon>Ciliophora</taxon>
        <taxon>Intramacronucleata</taxon>
        <taxon>Oligohymenophorea</taxon>
        <taxon>Hymenostomatida</taxon>
        <taxon>Tetrahymenina</taxon>
        <taxon>Tetrahymenidae</taxon>
        <taxon>Tetrahymena</taxon>
    </lineage>
</organism>
<dbReference type="GeneID" id="7824879"/>
<gene>
    <name evidence="1" type="ORF">TTHERM_00469150</name>
</gene>
<dbReference type="OrthoDB" id="288673at2759"/>
<dbReference type="OMA" id="PWRNDDI"/>
<proteinExistence type="predicted"/>
<dbReference type="AlphaFoldDB" id="I7MMH5"/>
<sequence length="443" mass="53809">MVKYTIQIEIDDNNERDLIINSCLNEMFDDVFKSFSSKKYEVKNQIKMEIEEQHDKNQIVMIKDIFDRNSIEVIRQIPFTHYLSQQKYYLNHAKVHQQFVANVCGYHASFNILEVMEALKEQNLNRELRILSSGEFWKFKNEISQFIWQYKLKYEAKNDKWPWRQKDVHYGDFERSYLNICLKQHPRFNQALCNQNNFQVMYYSWEYQFGRIVLGDYQQKELQQMIDQFIKFNKKNQHLVFVMMLGITNHWGSFIAHKYNENIEFWFFDSRNRDYLLWDDEQIESWCIEAQEKRKKLGQKPWSEFDKQVQTTCVHDIQESLETLCQCLLGNMTLHDYQSNNLFQVFEKAFRKHISVEDVLNQKNLEKQVANCNHYSKDFYHTIYSFLKTPHILKFLTPVNQEKFLHMKKAFNMIQQQNKIMNPKTYQNSYIESLNNLLLRANL</sequence>
<dbReference type="HOGENOM" id="CLU_618946_0_0_1"/>
<dbReference type="InParanoid" id="I7MMH5"/>
<evidence type="ECO:0000313" key="1">
    <source>
        <dbReference type="EMBL" id="EAS04866.1"/>
    </source>
</evidence>
<name>I7MMH5_TETTS</name>
<dbReference type="Proteomes" id="UP000009168">
    <property type="component" value="Unassembled WGS sequence"/>
</dbReference>
<protein>
    <submittedName>
        <fullName evidence="1">Uncharacterized protein</fullName>
    </submittedName>
</protein>
<keyword evidence="2" id="KW-1185">Reference proteome</keyword>
<dbReference type="RefSeq" id="XP_001025111.1">
    <property type="nucleotide sequence ID" value="XM_001025111.3"/>
</dbReference>
<dbReference type="eggNOG" id="ENOG502RGY0">
    <property type="taxonomic scope" value="Eukaryota"/>
</dbReference>
<dbReference type="EMBL" id="GG662441">
    <property type="protein sequence ID" value="EAS04866.1"/>
    <property type="molecule type" value="Genomic_DNA"/>
</dbReference>
<dbReference type="KEGG" id="tet:TTHERM_00469150"/>
<evidence type="ECO:0000313" key="2">
    <source>
        <dbReference type="Proteomes" id="UP000009168"/>
    </source>
</evidence>
<accession>I7MMH5</accession>